<gene>
    <name evidence="1" type="ORF">EVAR_66596_1</name>
</gene>
<evidence type="ECO:0000313" key="2">
    <source>
        <dbReference type="Proteomes" id="UP000299102"/>
    </source>
</evidence>
<accession>A0A4C1ZU20</accession>
<keyword evidence="2" id="KW-1185">Reference proteome</keyword>
<dbReference type="AlphaFoldDB" id="A0A4C1ZU20"/>
<comment type="caution">
    <text evidence="1">The sequence shown here is derived from an EMBL/GenBank/DDBJ whole genome shotgun (WGS) entry which is preliminary data.</text>
</comment>
<evidence type="ECO:0000313" key="1">
    <source>
        <dbReference type="EMBL" id="GBP90097.1"/>
    </source>
</evidence>
<protein>
    <submittedName>
        <fullName evidence="1">Uncharacterized protein</fullName>
    </submittedName>
</protein>
<dbReference type="EMBL" id="BGZK01002056">
    <property type="protein sequence ID" value="GBP90097.1"/>
    <property type="molecule type" value="Genomic_DNA"/>
</dbReference>
<organism evidence="1 2">
    <name type="scientific">Eumeta variegata</name>
    <name type="common">Bagworm moth</name>
    <name type="synonym">Eumeta japonica</name>
    <dbReference type="NCBI Taxonomy" id="151549"/>
    <lineage>
        <taxon>Eukaryota</taxon>
        <taxon>Metazoa</taxon>
        <taxon>Ecdysozoa</taxon>
        <taxon>Arthropoda</taxon>
        <taxon>Hexapoda</taxon>
        <taxon>Insecta</taxon>
        <taxon>Pterygota</taxon>
        <taxon>Neoptera</taxon>
        <taxon>Endopterygota</taxon>
        <taxon>Lepidoptera</taxon>
        <taxon>Glossata</taxon>
        <taxon>Ditrysia</taxon>
        <taxon>Tineoidea</taxon>
        <taxon>Psychidae</taxon>
        <taxon>Oiketicinae</taxon>
        <taxon>Eumeta</taxon>
    </lineage>
</organism>
<dbReference type="Proteomes" id="UP000299102">
    <property type="component" value="Unassembled WGS sequence"/>
</dbReference>
<name>A0A4C1ZU20_EUMVA</name>
<reference evidence="1 2" key="1">
    <citation type="journal article" date="2019" name="Commun. Biol.">
        <title>The bagworm genome reveals a unique fibroin gene that provides high tensile strength.</title>
        <authorList>
            <person name="Kono N."/>
            <person name="Nakamura H."/>
            <person name="Ohtoshi R."/>
            <person name="Tomita M."/>
            <person name="Numata K."/>
            <person name="Arakawa K."/>
        </authorList>
    </citation>
    <scope>NUCLEOTIDE SEQUENCE [LARGE SCALE GENOMIC DNA]</scope>
</reference>
<proteinExistence type="predicted"/>
<sequence length="86" mass="9867">MNYEYSAMGTFVEHSILRKSRLWARSRPPPATMLERGRNPRGFYKKRQQILCSCASKQDNSQRASDGSERCTLMKPPSLPASIYIN</sequence>